<dbReference type="SUPFAM" id="SSF48371">
    <property type="entry name" value="ARM repeat"/>
    <property type="match status" value="1"/>
</dbReference>
<name>A0AAF1BVP4_9STAP</name>
<feature type="domain" description="Virulence factor" evidence="3">
    <location>
        <begin position="5"/>
        <end position="82"/>
    </location>
</feature>
<keyword evidence="5" id="KW-1185">Reference proteome</keyword>
<dbReference type="InterPro" id="IPR011989">
    <property type="entry name" value="ARM-like"/>
</dbReference>
<dbReference type="InterPro" id="IPR016024">
    <property type="entry name" value="ARM-type_fold"/>
</dbReference>
<gene>
    <name evidence="4" type="ORF">CJ229_002115</name>
</gene>
<evidence type="ECO:0000259" key="3">
    <source>
        <dbReference type="Pfam" id="PF13769"/>
    </source>
</evidence>
<evidence type="ECO:0000256" key="1">
    <source>
        <dbReference type="ARBA" id="ARBA00010064"/>
    </source>
</evidence>
<dbReference type="RefSeq" id="WP_257993686.1">
    <property type="nucleotide sequence ID" value="NZ_CP136964.1"/>
</dbReference>
<dbReference type="KEGG" id="nmy:CJ229_002115"/>
<evidence type="ECO:0000313" key="5">
    <source>
        <dbReference type="Proteomes" id="UP000243626"/>
    </source>
</evidence>
<reference evidence="5" key="1">
    <citation type="submission" date="2017-09" db="EMBL/GenBank/DDBJ databases">
        <title>Bacterial strain isolated from the female urinary microbiota.</title>
        <authorList>
            <person name="Thomas-White K."/>
            <person name="Kumar N."/>
            <person name="Forster S."/>
            <person name="Putonti C."/>
            <person name="Lawley T."/>
            <person name="Wolfe A.J."/>
        </authorList>
    </citation>
    <scope>NUCLEOTIDE SEQUENCE [LARGE SCALE GENOMIC DNA]</scope>
    <source>
        <strain evidence="5">UMB0959</strain>
    </source>
</reference>
<organism evidence="4 5">
    <name type="scientific">Nosocomiicoccus massiliensis</name>
    <dbReference type="NCBI Taxonomy" id="1232430"/>
    <lineage>
        <taxon>Bacteria</taxon>
        <taxon>Bacillati</taxon>
        <taxon>Bacillota</taxon>
        <taxon>Bacilli</taxon>
        <taxon>Bacillales</taxon>
        <taxon>Staphylococcaceae</taxon>
        <taxon>Nosocomiicoccus</taxon>
    </lineage>
</organism>
<dbReference type="InterPro" id="IPR025989">
    <property type="entry name" value="Virulence_F_dom"/>
</dbReference>
<evidence type="ECO:0000256" key="2">
    <source>
        <dbReference type="ARBA" id="ARBA00015469"/>
    </source>
</evidence>
<evidence type="ECO:0000313" key="4">
    <source>
        <dbReference type="EMBL" id="WOS96561.1"/>
    </source>
</evidence>
<comment type="similarity">
    <text evidence="1">Belongs to the CvfC family.</text>
</comment>
<dbReference type="Pfam" id="PF13769">
    <property type="entry name" value="Virulence_fact"/>
    <property type="match status" value="1"/>
</dbReference>
<dbReference type="Gene3D" id="1.25.10.10">
    <property type="entry name" value="Leucine-rich Repeat Variant"/>
    <property type="match status" value="1"/>
</dbReference>
<dbReference type="EMBL" id="CP136964">
    <property type="protein sequence ID" value="WOS96561.1"/>
    <property type="molecule type" value="Genomic_DNA"/>
</dbReference>
<dbReference type="Proteomes" id="UP000243626">
    <property type="component" value="Chromosome"/>
</dbReference>
<sequence length="265" mass="31083">MELLKFKEIPYQIKLNDGEVREALNDDFLNAVESATLPEDNIIFSRKWESLGYYYGELNDVLTEVKEEIGALYTKERLTNLVKAAKENKQPEPKRYFKIDLDTFEQEKDWKKRLYYLNHFDTPDEGDYELLTFALNDSKVQIRRMAVSLLAMIEKEETLNYLKQALQDKSVTVRRTAGDAYSDLGLKSGLKDMYPLLDDKSPIVRWRAAMFVYEVGDDSSLPFLYQYRDDSSYECKLQKELAISRIEEGERALGSVWKQMEKRNQ</sequence>
<protein>
    <recommendedName>
        <fullName evidence="2">Conserved virulence factor C</fullName>
    </recommendedName>
</protein>
<dbReference type="AlphaFoldDB" id="A0AAF1BVP4"/>
<proteinExistence type="inferred from homology"/>
<dbReference type="SMART" id="SM00567">
    <property type="entry name" value="EZ_HEAT"/>
    <property type="match status" value="2"/>
</dbReference>
<dbReference type="InterPro" id="IPR004155">
    <property type="entry name" value="PBS_lyase_HEAT"/>
</dbReference>
<accession>A0AAF1BVP4</accession>